<comment type="subunit">
    <text evidence="3">UreD, UreF and UreG form a complex that acts as a GTP-hydrolysis-dependent molecular chaperone, activating the urease apoprotein by helping to assemble the nickel containing metallocenter of UreC. The UreE protein probably delivers the nickel.</text>
</comment>
<dbReference type="InterPro" id="IPR002669">
    <property type="entry name" value="UreD"/>
</dbReference>
<dbReference type="Proteomes" id="UP000252187">
    <property type="component" value="Unassembled WGS sequence"/>
</dbReference>
<evidence type="ECO:0000256" key="1">
    <source>
        <dbReference type="ARBA" id="ARBA00007177"/>
    </source>
</evidence>
<comment type="caution">
    <text evidence="4">The sequence shown here is derived from an EMBL/GenBank/DDBJ whole genome shotgun (WGS) entry which is preliminary data.</text>
</comment>
<dbReference type="PANTHER" id="PTHR33643:SF1">
    <property type="entry name" value="UREASE ACCESSORY PROTEIN D"/>
    <property type="match status" value="1"/>
</dbReference>
<keyword evidence="3" id="KW-0963">Cytoplasm</keyword>
<dbReference type="GO" id="GO:0005737">
    <property type="term" value="C:cytoplasm"/>
    <property type="evidence" value="ECO:0007669"/>
    <property type="project" value="UniProtKB-SubCell"/>
</dbReference>
<keyword evidence="3" id="KW-0996">Nickel insertion</keyword>
<dbReference type="PANTHER" id="PTHR33643">
    <property type="entry name" value="UREASE ACCESSORY PROTEIN D"/>
    <property type="match status" value="1"/>
</dbReference>
<proteinExistence type="inferred from homology"/>
<comment type="subcellular location">
    <subcellularLocation>
        <location evidence="3">Cytoplasm</location>
    </subcellularLocation>
</comment>
<gene>
    <name evidence="3" type="primary">ureD</name>
    <name evidence="4" type="ORF">DQ226_05975</name>
</gene>
<organism evidence="4 5">
    <name type="scientific">Dietzia maris</name>
    <dbReference type="NCBI Taxonomy" id="37915"/>
    <lineage>
        <taxon>Bacteria</taxon>
        <taxon>Bacillati</taxon>
        <taxon>Actinomycetota</taxon>
        <taxon>Actinomycetes</taxon>
        <taxon>Mycobacteriales</taxon>
        <taxon>Dietziaceae</taxon>
        <taxon>Dietzia</taxon>
    </lineage>
</organism>
<evidence type="ECO:0000256" key="3">
    <source>
        <dbReference type="HAMAP-Rule" id="MF_01384"/>
    </source>
</evidence>
<dbReference type="Pfam" id="PF01774">
    <property type="entry name" value="UreD"/>
    <property type="match status" value="1"/>
</dbReference>
<evidence type="ECO:0000313" key="5">
    <source>
        <dbReference type="Proteomes" id="UP000252187"/>
    </source>
</evidence>
<protein>
    <recommendedName>
        <fullName evidence="3">Urease accessory protein UreD</fullName>
    </recommendedName>
</protein>
<dbReference type="EMBL" id="QNTT01000011">
    <property type="protein sequence ID" value="RBA37889.1"/>
    <property type="molecule type" value="Genomic_DNA"/>
</dbReference>
<dbReference type="AlphaFoldDB" id="A0A365PC96"/>
<accession>A0A365PC96</accession>
<dbReference type="GO" id="GO:0016151">
    <property type="term" value="F:nickel cation binding"/>
    <property type="evidence" value="ECO:0007669"/>
    <property type="project" value="UniProtKB-UniRule"/>
</dbReference>
<sequence length="343" mass="36070">MPLRDRHRRGARLFRVPPGGTAARTVSDRLTRAADPGFVWPAVAAGPQSGPGALPVGSPGKVGVLDLAFRRDGRGRTVLAERFQKSPLQVMRSLYIDPVLREMPTVYVMSTGGGIVGGDRLDMEVRLAEGAQALVTTQAANRVHRMDVGYATQTVSLTLGEGAVCEWLPDPLIPYGGSRFQQRLRAEVPEDAVLIAGDVLTAGRVARGESWDVAAYVSAVEISRPDGTLLAVDTTHITRDEAGHPLVTGDADAIGTLFVVAPGPAEELAAVMRDAAEAIGSATPNSDGLDAVRCGVSTLPDGCGAWLRVLGRGQENVEAAVRAVWSAARVHLLGAPAPDLRKS</sequence>
<evidence type="ECO:0000313" key="4">
    <source>
        <dbReference type="EMBL" id="RBA37889.1"/>
    </source>
</evidence>
<name>A0A365PC96_9ACTN</name>
<comment type="similarity">
    <text evidence="1 3">Belongs to the UreD family.</text>
</comment>
<dbReference type="HAMAP" id="MF_01384">
    <property type="entry name" value="UreD"/>
    <property type="match status" value="1"/>
</dbReference>
<keyword evidence="2 3" id="KW-0143">Chaperone</keyword>
<evidence type="ECO:0000256" key="2">
    <source>
        <dbReference type="ARBA" id="ARBA00023186"/>
    </source>
</evidence>
<comment type="function">
    <text evidence="3">Required for maturation of urease via the functional incorporation of the urease nickel metallocenter.</text>
</comment>
<reference evidence="4 5" key="1">
    <citation type="submission" date="2018-06" db="EMBL/GenBank/DDBJ databases">
        <title>Whole genome sequencing of four bacterial strains from South Shetland trench revealing bio-synthetic gene clusters.</title>
        <authorList>
            <person name="Abdel-Mageed W.M."/>
            <person name="Lehri B."/>
            <person name="Jarmusch S.A."/>
            <person name="Miranda K."/>
            <person name="Goodfellow M."/>
            <person name="Jaspars M."/>
            <person name="Karlyshev A.V."/>
        </authorList>
    </citation>
    <scope>NUCLEOTIDE SEQUENCE [LARGE SCALE GENOMIC DNA]</scope>
    <source>
        <strain evidence="4 5">SST1</strain>
    </source>
</reference>